<evidence type="ECO:0000313" key="10">
    <source>
        <dbReference type="Proteomes" id="UP000199361"/>
    </source>
</evidence>
<dbReference type="InterPro" id="IPR036259">
    <property type="entry name" value="MFS_trans_sf"/>
</dbReference>
<dbReference type="Gene3D" id="1.20.1250.20">
    <property type="entry name" value="MFS general substrate transporter like domains"/>
    <property type="match status" value="1"/>
</dbReference>
<organism evidence="9 10">
    <name type="scientific">Nonomuraea wenchangensis</name>
    <dbReference type="NCBI Taxonomy" id="568860"/>
    <lineage>
        <taxon>Bacteria</taxon>
        <taxon>Bacillati</taxon>
        <taxon>Actinomycetota</taxon>
        <taxon>Actinomycetes</taxon>
        <taxon>Streptosporangiales</taxon>
        <taxon>Streptosporangiaceae</taxon>
        <taxon>Nonomuraea</taxon>
    </lineage>
</organism>
<feature type="domain" description="Major facilitator superfamily (MFS) profile" evidence="8">
    <location>
        <begin position="32"/>
        <end position="471"/>
    </location>
</feature>
<accession>A0A1I0LJJ2</accession>
<dbReference type="Proteomes" id="UP000199361">
    <property type="component" value="Unassembled WGS sequence"/>
</dbReference>
<evidence type="ECO:0000256" key="2">
    <source>
        <dbReference type="ARBA" id="ARBA00022448"/>
    </source>
</evidence>
<sequence length="479" mass="48568">MKARSRRGLPDLLRESRRPLRVREHPNAAWFAVGAVCIGAFMGQLDASIVTLAFPALQREFSSSLAAVQWVSLGYLLTLVALLAGAGRVADTAGRKLIYLHGFVVFTAASAACGLAPSLAALVGFRVLQAVGAAMLQANSVALVVSSLPRMRVRAGLGLQAAAQALGLALGPALGGLLVGTLGWRWVFWINVPVGLAAIAAGHYLLPRTRRRRRARRFDLAGLALLAGTTTCLLLAASVISGLALPLWSLPVLLTVAAACGVAFWLWERRATSALIDVGLLRSRRVAAGLAGALGGYLVLFGPLVLVPQVLVAGGMGELSTGLILTALPAGFALAALGAEQVLPARWSNRLRCAAGAVLAAVGAGLAALLPGQVGLLVACLLVMGAGLGTFIPANNSVVMVAVPEQVSGTAGGMLNMARGIGTAFGITAVTLALHLAGASVLAGARAALVVLAAVAVLAALTAFGAPPGHDHDGTAPGF</sequence>
<dbReference type="GO" id="GO:0005886">
    <property type="term" value="C:plasma membrane"/>
    <property type="evidence" value="ECO:0007669"/>
    <property type="project" value="UniProtKB-SubCell"/>
</dbReference>
<feature type="transmembrane region" description="Helical" evidence="7">
    <location>
        <begin position="157"/>
        <end position="180"/>
    </location>
</feature>
<evidence type="ECO:0000256" key="6">
    <source>
        <dbReference type="ARBA" id="ARBA00023136"/>
    </source>
</evidence>
<dbReference type="STRING" id="568860.SAMN05421811_11834"/>
<dbReference type="GO" id="GO:0022857">
    <property type="term" value="F:transmembrane transporter activity"/>
    <property type="evidence" value="ECO:0007669"/>
    <property type="project" value="InterPro"/>
</dbReference>
<feature type="transmembrane region" description="Helical" evidence="7">
    <location>
        <begin position="415"/>
        <end position="437"/>
    </location>
</feature>
<dbReference type="Pfam" id="PF07690">
    <property type="entry name" value="MFS_1"/>
    <property type="match status" value="1"/>
</dbReference>
<dbReference type="PANTHER" id="PTHR42718">
    <property type="entry name" value="MAJOR FACILITATOR SUPERFAMILY MULTIDRUG TRANSPORTER MFSC"/>
    <property type="match status" value="1"/>
</dbReference>
<feature type="transmembrane region" description="Helical" evidence="7">
    <location>
        <begin position="186"/>
        <end position="206"/>
    </location>
</feature>
<dbReference type="PROSITE" id="PS50850">
    <property type="entry name" value="MFS"/>
    <property type="match status" value="1"/>
</dbReference>
<dbReference type="AlphaFoldDB" id="A0A1I0LJJ2"/>
<evidence type="ECO:0000256" key="5">
    <source>
        <dbReference type="ARBA" id="ARBA00022989"/>
    </source>
</evidence>
<feature type="transmembrane region" description="Helical" evidence="7">
    <location>
        <begin position="218"/>
        <end position="241"/>
    </location>
</feature>
<dbReference type="InterPro" id="IPR011701">
    <property type="entry name" value="MFS"/>
</dbReference>
<keyword evidence="3" id="KW-1003">Cell membrane</keyword>
<keyword evidence="6 7" id="KW-0472">Membrane</keyword>
<keyword evidence="2" id="KW-0813">Transport</keyword>
<comment type="subcellular location">
    <subcellularLocation>
        <location evidence="1">Cell membrane</location>
        <topology evidence="1">Multi-pass membrane protein</topology>
    </subcellularLocation>
</comment>
<name>A0A1I0LJJ2_9ACTN</name>
<dbReference type="SUPFAM" id="SSF103473">
    <property type="entry name" value="MFS general substrate transporter"/>
    <property type="match status" value="1"/>
</dbReference>
<evidence type="ECO:0000256" key="1">
    <source>
        <dbReference type="ARBA" id="ARBA00004651"/>
    </source>
</evidence>
<dbReference type="RefSeq" id="WP_091091705.1">
    <property type="nucleotide sequence ID" value="NZ_FOHX01000018.1"/>
</dbReference>
<evidence type="ECO:0000256" key="4">
    <source>
        <dbReference type="ARBA" id="ARBA00022692"/>
    </source>
</evidence>
<feature type="transmembrane region" description="Helical" evidence="7">
    <location>
        <begin position="319"/>
        <end position="339"/>
    </location>
</feature>
<evidence type="ECO:0000256" key="3">
    <source>
        <dbReference type="ARBA" id="ARBA00022475"/>
    </source>
</evidence>
<gene>
    <name evidence="9" type="ORF">SAMN05421811_11834</name>
</gene>
<feature type="transmembrane region" description="Helical" evidence="7">
    <location>
        <begin position="247"/>
        <end position="267"/>
    </location>
</feature>
<feature type="transmembrane region" description="Helical" evidence="7">
    <location>
        <begin position="127"/>
        <end position="145"/>
    </location>
</feature>
<feature type="transmembrane region" description="Helical" evidence="7">
    <location>
        <begin position="98"/>
        <end position="121"/>
    </location>
</feature>
<evidence type="ECO:0000313" key="9">
    <source>
        <dbReference type="EMBL" id="SEU40452.1"/>
    </source>
</evidence>
<feature type="transmembrane region" description="Helical" evidence="7">
    <location>
        <begin position="28"/>
        <end position="54"/>
    </location>
</feature>
<dbReference type="Gene3D" id="1.20.1720.10">
    <property type="entry name" value="Multidrug resistance protein D"/>
    <property type="match status" value="1"/>
</dbReference>
<reference evidence="9 10" key="1">
    <citation type="submission" date="2016-10" db="EMBL/GenBank/DDBJ databases">
        <authorList>
            <person name="de Groot N.N."/>
        </authorList>
    </citation>
    <scope>NUCLEOTIDE SEQUENCE [LARGE SCALE GENOMIC DNA]</scope>
    <source>
        <strain evidence="9 10">CGMCC 4.5598</strain>
    </source>
</reference>
<keyword evidence="4 7" id="KW-0812">Transmembrane</keyword>
<evidence type="ECO:0000256" key="7">
    <source>
        <dbReference type="SAM" id="Phobius"/>
    </source>
</evidence>
<keyword evidence="10" id="KW-1185">Reference proteome</keyword>
<dbReference type="EMBL" id="FOHX01000018">
    <property type="protein sequence ID" value="SEU40452.1"/>
    <property type="molecule type" value="Genomic_DNA"/>
</dbReference>
<dbReference type="PRINTS" id="PR01036">
    <property type="entry name" value="TCRTETB"/>
</dbReference>
<evidence type="ECO:0000259" key="8">
    <source>
        <dbReference type="PROSITE" id="PS50850"/>
    </source>
</evidence>
<keyword evidence="5 7" id="KW-1133">Transmembrane helix</keyword>
<dbReference type="InterPro" id="IPR020846">
    <property type="entry name" value="MFS_dom"/>
</dbReference>
<feature type="transmembrane region" description="Helical" evidence="7">
    <location>
        <begin position="287"/>
        <end position="307"/>
    </location>
</feature>
<feature type="transmembrane region" description="Helical" evidence="7">
    <location>
        <begin position="443"/>
        <end position="464"/>
    </location>
</feature>
<feature type="transmembrane region" description="Helical" evidence="7">
    <location>
        <begin position="66"/>
        <end position="86"/>
    </location>
</feature>
<feature type="transmembrane region" description="Helical" evidence="7">
    <location>
        <begin position="376"/>
        <end position="403"/>
    </location>
</feature>
<dbReference type="OrthoDB" id="7375466at2"/>
<protein>
    <submittedName>
        <fullName evidence="9">Major Facilitator Superfamily protein</fullName>
    </submittedName>
</protein>
<dbReference type="PANTHER" id="PTHR42718:SF46">
    <property type="entry name" value="BLR6921 PROTEIN"/>
    <property type="match status" value="1"/>
</dbReference>
<proteinExistence type="predicted"/>